<dbReference type="Gene3D" id="2.40.30.170">
    <property type="match status" value="1"/>
</dbReference>
<evidence type="ECO:0000313" key="8">
    <source>
        <dbReference type="Proteomes" id="UP000255110"/>
    </source>
</evidence>
<reference evidence="5 7" key="1">
    <citation type="submission" date="2015-11" db="EMBL/GenBank/DDBJ databases">
        <title>Genomic analysis of 38 Legionella species identifies large and diverse effector repertoires.</title>
        <authorList>
            <person name="Burstein D."/>
            <person name="Amaro F."/>
            <person name="Zusman T."/>
            <person name="Lifshitz Z."/>
            <person name="Cohen O."/>
            <person name="Gilbert J.A."/>
            <person name="Pupko T."/>
            <person name="Shuman H.A."/>
            <person name="Segal G."/>
        </authorList>
    </citation>
    <scope>NUCLEOTIDE SEQUENCE [LARGE SCALE GENOMIC DNA]</scope>
    <source>
        <strain evidence="5 7">SC-18-C9</strain>
    </source>
</reference>
<gene>
    <name evidence="6" type="primary">bepF</name>
    <name evidence="5" type="ORF">Lstg_2632</name>
    <name evidence="6" type="ORF">NCTC11991_00458</name>
</gene>
<evidence type="ECO:0000313" key="5">
    <source>
        <dbReference type="EMBL" id="KTD72121.1"/>
    </source>
</evidence>
<proteinExistence type="inferred from homology"/>
<dbReference type="Proteomes" id="UP000255110">
    <property type="component" value="Unassembled WGS sequence"/>
</dbReference>
<dbReference type="Proteomes" id="UP000054820">
    <property type="component" value="Unassembled WGS sequence"/>
</dbReference>
<reference evidence="6 8" key="2">
    <citation type="submission" date="2018-06" db="EMBL/GenBank/DDBJ databases">
        <authorList>
            <consortium name="Pathogen Informatics"/>
            <person name="Doyle S."/>
        </authorList>
    </citation>
    <scope>NUCLEOTIDE SEQUENCE [LARGE SCALE GENOMIC DNA]</scope>
    <source>
        <strain evidence="6 8">NCTC11991</strain>
    </source>
</reference>
<dbReference type="GO" id="GO:0015562">
    <property type="term" value="F:efflux transmembrane transporter activity"/>
    <property type="evidence" value="ECO:0007669"/>
    <property type="project" value="TreeGrafter"/>
</dbReference>
<dbReference type="RefSeq" id="WP_058478157.1">
    <property type="nucleotide sequence ID" value="NZ_CAAAIO010000020.1"/>
</dbReference>
<dbReference type="OrthoDB" id="9806939at2"/>
<dbReference type="EMBL" id="LNYZ01000025">
    <property type="protein sequence ID" value="KTD72121.1"/>
    <property type="molecule type" value="Genomic_DNA"/>
</dbReference>
<sequence length="381" mass="42365">MHKTIRSYVQNHRHKRRLIAIAVFLFILLVMILMRVYAAISLRNQTLADAVPIVRVMEAQQKKGVDKIILPGNVQAWHESPIFARTNGYVKKWYVDIGSHVKKGDLLAVIETPELDAQERQAAADLRTAIANNQLAQITAKRWLNLVKTESVSQQETDEKVSTAAALEAAMIAAKANLQHLQELVGFNRIIAPFDGVITARATDIGDLINEGSSTTAKPLFRIAQVSPLRIYVKIPQFYSSRIKPNMTVQLHFAEHPKQVFPAKLFDTAHAIDPNTRTLLAQFTTPNKNEELLPGGYTEVWFTLPIPPKTVILPVNTLLFRAQGLQVAALDKDNKIVLKSITLRRDFGSTVEIATGVLPGDRIVINPPDAIMNGETVRVVS</sequence>
<dbReference type="Pfam" id="PF25954">
    <property type="entry name" value="Beta-barrel_RND_2"/>
    <property type="match status" value="1"/>
</dbReference>
<dbReference type="Gene3D" id="2.40.420.20">
    <property type="match status" value="1"/>
</dbReference>
<dbReference type="Gene3D" id="1.10.287.470">
    <property type="entry name" value="Helix hairpin bin"/>
    <property type="match status" value="1"/>
</dbReference>
<dbReference type="Pfam" id="PF25917">
    <property type="entry name" value="BSH_RND"/>
    <property type="match status" value="1"/>
</dbReference>
<name>A0A378L676_9GAMM</name>
<evidence type="ECO:0000313" key="6">
    <source>
        <dbReference type="EMBL" id="STY21880.1"/>
    </source>
</evidence>
<dbReference type="InterPro" id="IPR058792">
    <property type="entry name" value="Beta-barrel_RND_2"/>
</dbReference>
<dbReference type="Pfam" id="PF25876">
    <property type="entry name" value="HH_MFP_RND"/>
    <property type="match status" value="1"/>
</dbReference>
<keyword evidence="7" id="KW-1185">Reference proteome</keyword>
<dbReference type="STRING" id="460.Lstg_2632"/>
<evidence type="ECO:0000259" key="3">
    <source>
        <dbReference type="Pfam" id="PF25917"/>
    </source>
</evidence>
<dbReference type="InterPro" id="IPR058625">
    <property type="entry name" value="MdtA-like_BSH"/>
</dbReference>
<dbReference type="InterPro" id="IPR006143">
    <property type="entry name" value="RND_pump_MFP"/>
</dbReference>
<evidence type="ECO:0000313" key="7">
    <source>
        <dbReference type="Proteomes" id="UP000054820"/>
    </source>
</evidence>
<dbReference type="EMBL" id="UGOY01000001">
    <property type="protein sequence ID" value="STY21880.1"/>
    <property type="molecule type" value="Genomic_DNA"/>
</dbReference>
<feature type="domain" description="Multidrug resistance protein MdtA-like alpha-helical hairpin" evidence="2">
    <location>
        <begin position="119"/>
        <end position="179"/>
    </location>
</feature>
<dbReference type="InterPro" id="IPR058624">
    <property type="entry name" value="MdtA-like_HH"/>
</dbReference>
<dbReference type="Gene3D" id="2.40.50.100">
    <property type="match status" value="1"/>
</dbReference>
<dbReference type="SUPFAM" id="SSF111369">
    <property type="entry name" value="HlyD-like secretion proteins"/>
    <property type="match status" value="1"/>
</dbReference>
<accession>A0A378L676</accession>
<dbReference type="PANTHER" id="PTHR30469:SF37">
    <property type="entry name" value="RAGD PROTEIN"/>
    <property type="match status" value="1"/>
</dbReference>
<dbReference type="PANTHER" id="PTHR30469">
    <property type="entry name" value="MULTIDRUG RESISTANCE PROTEIN MDTA"/>
    <property type="match status" value="1"/>
</dbReference>
<evidence type="ECO:0000259" key="4">
    <source>
        <dbReference type="Pfam" id="PF25954"/>
    </source>
</evidence>
<dbReference type="AlphaFoldDB" id="A0A378L676"/>
<feature type="domain" description="CusB-like beta-barrel" evidence="4">
    <location>
        <begin position="233"/>
        <end position="301"/>
    </location>
</feature>
<organism evidence="6 8">
    <name type="scientific">Legionella steigerwaltii</name>
    <dbReference type="NCBI Taxonomy" id="460"/>
    <lineage>
        <taxon>Bacteria</taxon>
        <taxon>Pseudomonadati</taxon>
        <taxon>Pseudomonadota</taxon>
        <taxon>Gammaproteobacteria</taxon>
        <taxon>Legionellales</taxon>
        <taxon>Legionellaceae</taxon>
        <taxon>Legionella</taxon>
    </lineage>
</organism>
<dbReference type="GO" id="GO:1990281">
    <property type="term" value="C:efflux pump complex"/>
    <property type="evidence" value="ECO:0007669"/>
    <property type="project" value="TreeGrafter"/>
</dbReference>
<evidence type="ECO:0000259" key="2">
    <source>
        <dbReference type="Pfam" id="PF25876"/>
    </source>
</evidence>
<evidence type="ECO:0000256" key="1">
    <source>
        <dbReference type="ARBA" id="ARBA00009477"/>
    </source>
</evidence>
<protein>
    <submittedName>
        <fullName evidence="6">Membrane-fusion protein involved in transport</fullName>
    </submittedName>
</protein>
<dbReference type="NCBIfam" id="TIGR01730">
    <property type="entry name" value="RND_mfp"/>
    <property type="match status" value="1"/>
</dbReference>
<comment type="similarity">
    <text evidence="1">Belongs to the membrane fusion protein (MFP) (TC 8.A.1) family.</text>
</comment>
<feature type="domain" description="Multidrug resistance protein MdtA-like barrel-sandwich hybrid" evidence="3">
    <location>
        <begin position="83"/>
        <end position="215"/>
    </location>
</feature>